<comment type="caution">
    <text evidence="1">The sequence shown here is derived from an EMBL/GenBank/DDBJ whole genome shotgun (WGS) entry which is preliminary data.</text>
</comment>
<evidence type="ECO:0000313" key="2">
    <source>
        <dbReference type="Proteomes" id="UP001243009"/>
    </source>
</evidence>
<sequence length="60" mass="6259">MRTTQAKEDGWLPALLHTCGCGAGQAQLKPVTEAESRCVTAGGRVLPILLVPDEWPSAGA</sequence>
<accession>A0ABT9EBP6</accession>
<keyword evidence="2" id="KW-1185">Reference proteome</keyword>
<proteinExistence type="predicted"/>
<name>A0ABT9EBP6_9PROT</name>
<reference evidence="1 2" key="1">
    <citation type="submission" date="2023-08" db="EMBL/GenBank/DDBJ databases">
        <title>The draft genome sequence of Paracraurococcus sp. LOR1-02.</title>
        <authorList>
            <person name="Kingkaew E."/>
            <person name="Tanasupawat S."/>
        </authorList>
    </citation>
    <scope>NUCLEOTIDE SEQUENCE [LARGE SCALE GENOMIC DNA]</scope>
    <source>
        <strain evidence="1 2">LOR1-02</strain>
    </source>
</reference>
<protein>
    <submittedName>
        <fullName evidence="1">Uncharacterized protein</fullName>
    </submittedName>
</protein>
<dbReference type="EMBL" id="JAUTWS010000107">
    <property type="protein sequence ID" value="MDO9713634.1"/>
    <property type="molecule type" value="Genomic_DNA"/>
</dbReference>
<evidence type="ECO:0000313" key="1">
    <source>
        <dbReference type="EMBL" id="MDO9713634.1"/>
    </source>
</evidence>
<dbReference type="Proteomes" id="UP001243009">
    <property type="component" value="Unassembled WGS sequence"/>
</dbReference>
<organism evidence="1 2">
    <name type="scientific">Paracraurococcus lichenis</name>
    <dbReference type="NCBI Taxonomy" id="3064888"/>
    <lineage>
        <taxon>Bacteria</taxon>
        <taxon>Pseudomonadati</taxon>
        <taxon>Pseudomonadota</taxon>
        <taxon>Alphaproteobacteria</taxon>
        <taxon>Acetobacterales</taxon>
        <taxon>Roseomonadaceae</taxon>
        <taxon>Paracraurococcus</taxon>
    </lineage>
</organism>
<gene>
    <name evidence="1" type="ORF">Q7A36_35290</name>
</gene>
<dbReference type="RefSeq" id="WP_305108490.1">
    <property type="nucleotide sequence ID" value="NZ_JAUTWS010000107.1"/>
</dbReference>